<evidence type="ECO:0000256" key="10">
    <source>
        <dbReference type="SAM" id="Phobius"/>
    </source>
</evidence>
<dbReference type="AlphaFoldDB" id="A0A2C9LDP2"/>
<dbReference type="GO" id="GO:0016192">
    <property type="term" value="P:vesicle-mediated transport"/>
    <property type="evidence" value="ECO:0007669"/>
    <property type="project" value="InterPro"/>
</dbReference>
<accession>A0A2C9LDP2</accession>
<dbReference type="FunFam" id="1.20.5.110:FF:000004">
    <property type="entry name" value="Vesicle-associated membrane protein 7"/>
    <property type="match status" value="1"/>
</dbReference>
<dbReference type="PROSITE" id="PS50892">
    <property type="entry name" value="V_SNARE"/>
    <property type="match status" value="1"/>
</dbReference>
<dbReference type="OrthoDB" id="190375at2759"/>
<evidence type="ECO:0000256" key="3">
    <source>
        <dbReference type="ARBA" id="ARBA00022692"/>
    </source>
</evidence>
<name>A0A2C9LDP2_BIOGL</name>
<reference evidence="15" key="2">
    <citation type="submission" date="2025-04" db="UniProtKB">
        <authorList>
            <consortium name="RefSeq"/>
        </authorList>
    </citation>
    <scope>IDENTIFICATION</scope>
</reference>
<gene>
    <name evidence="12" type="primary">106059671</name>
    <name evidence="15" type="synonym">LOC106059671</name>
</gene>
<keyword evidence="2" id="KW-0813">Transport</keyword>
<organism evidence="12 13">
    <name type="scientific">Biomphalaria glabrata</name>
    <name type="common">Bloodfluke planorb</name>
    <name type="synonym">Freshwater snail</name>
    <dbReference type="NCBI Taxonomy" id="6526"/>
    <lineage>
        <taxon>Eukaryota</taxon>
        <taxon>Metazoa</taxon>
        <taxon>Spiralia</taxon>
        <taxon>Lophotrochozoa</taxon>
        <taxon>Mollusca</taxon>
        <taxon>Gastropoda</taxon>
        <taxon>Heterobranchia</taxon>
        <taxon>Euthyneura</taxon>
        <taxon>Panpulmonata</taxon>
        <taxon>Hygrophila</taxon>
        <taxon>Lymnaeoidea</taxon>
        <taxon>Planorbidae</taxon>
        <taxon>Biomphalaria</taxon>
    </lineage>
</organism>
<comment type="subcellular location">
    <subcellularLocation>
        <location evidence="7">Endomembrane system</location>
        <topology evidence="7">Single-pass type IV membrane protein</topology>
    </subcellularLocation>
</comment>
<dbReference type="VEuPathDB" id="VectorBase:BGLAX_039901"/>
<dbReference type="GO" id="GO:0005737">
    <property type="term" value="C:cytoplasm"/>
    <property type="evidence" value="ECO:0007669"/>
    <property type="project" value="UniProtKB-ARBA"/>
</dbReference>
<feature type="region of interest" description="Disordered" evidence="9">
    <location>
        <begin position="105"/>
        <end position="130"/>
    </location>
</feature>
<dbReference type="InterPro" id="IPR016444">
    <property type="entry name" value="Synaptobrevin/VAMP"/>
</dbReference>
<feature type="domain" description="V-SNARE coiled-coil homology" evidence="11">
    <location>
        <begin position="11"/>
        <end position="71"/>
    </location>
</feature>
<dbReference type="Pfam" id="PF00957">
    <property type="entry name" value="Synaptobrevin"/>
    <property type="match status" value="1"/>
</dbReference>
<sequence>MAYSNARRTDNLDHLQNEVSEVTSLLKDNVEKVLQRGERIDTLQSRSEDLENNSTQFKRAAVQIKKKMWWKNCKMACILGSVIFLIIAIIIIVILVETKPWESSGGHSGNGSHVEHLPSTIRPPISFQHN</sequence>
<dbReference type="GO" id="GO:0016020">
    <property type="term" value="C:membrane"/>
    <property type="evidence" value="ECO:0007669"/>
    <property type="project" value="InterPro"/>
</dbReference>
<dbReference type="GO" id="GO:0012505">
    <property type="term" value="C:endomembrane system"/>
    <property type="evidence" value="ECO:0007669"/>
    <property type="project" value="UniProtKB-SubCell"/>
</dbReference>
<reference evidence="12" key="1">
    <citation type="submission" date="2020-05" db="UniProtKB">
        <authorList>
            <consortium name="EnsemblMetazoa"/>
        </authorList>
    </citation>
    <scope>IDENTIFICATION</scope>
    <source>
        <strain evidence="12">BB02</strain>
    </source>
</reference>
<evidence type="ECO:0000256" key="2">
    <source>
        <dbReference type="ARBA" id="ARBA00022448"/>
    </source>
</evidence>
<evidence type="ECO:0000313" key="12">
    <source>
        <dbReference type="EnsemblMetazoa" id="BGLB029802-PA"/>
    </source>
</evidence>
<keyword evidence="8" id="KW-0175">Coiled coil</keyword>
<dbReference type="RefSeq" id="XP_013072811.1">
    <property type="nucleotide sequence ID" value="XM_013217357.2"/>
</dbReference>
<dbReference type="GO" id="GO:0015031">
    <property type="term" value="P:protein transport"/>
    <property type="evidence" value="ECO:0007669"/>
    <property type="project" value="UniProtKB-KW"/>
</dbReference>
<evidence type="ECO:0000313" key="15">
    <source>
        <dbReference type="RefSeq" id="XP_013072811.1"/>
    </source>
</evidence>
<dbReference type="InterPro" id="IPR001388">
    <property type="entry name" value="Synaptobrevin-like"/>
</dbReference>
<evidence type="ECO:0000313" key="13">
    <source>
        <dbReference type="Proteomes" id="UP000076420"/>
    </source>
</evidence>
<evidence type="ECO:0000256" key="1">
    <source>
        <dbReference type="ARBA" id="ARBA00008025"/>
    </source>
</evidence>
<evidence type="ECO:0000256" key="7">
    <source>
        <dbReference type="ARBA" id="ARBA00046280"/>
    </source>
</evidence>
<keyword evidence="6 10" id="KW-0472">Membrane</keyword>
<comment type="similarity">
    <text evidence="1">Belongs to the synaptobrevin family.</text>
</comment>
<proteinExistence type="inferred from homology"/>
<keyword evidence="14" id="KW-1185">Reference proteome</keyword>
<evidence type="ECO:0000256" key="6">
    <source>
        <dbReference type="ARBA" id="ARBA00023136"/>
    </source>
</evidence>
<dbReference type="Gene3D" id="1.20.5.110">
    <property type="match status" value="1"/>
</dbReference>
<evidence type="ECO:0000259" key="11">
    <source>
        <dbReference type="PROSITE" id="PS50892"/>
    </source>
</evidence>
<evidence type="ECO:0000256" key="5">
    <source>
        <dbReference type="ARBA" id="ARBA00022989"/>
    </source>
</evidence>
<feature type="transmembrane region" description="Helical" evidence="10">
    <location>
        <begin position="75"/>
        <end position="96"/>
    </location>
</feature>
<evidence type="ECO:0000256" key="9">
    <source>
        <dbReference type="SAM" id="MobiDB-lite"/>
    </source>
</evidence>
<dbReference type="PANTHER" id="PTHR45701">
    <property type="entry name" value="SYNAPTOBREVIN FAMILY MEMBER"/>
    <property type="match status" value="1"/>
</dbReference>
<dbReference type="SUPFAM" id="SSF58038">
    <property type="entry name" value="SNARE fusion complex"/>
    <property type="match status" value="1"/>
</dbReference>
<evidence type="ECO:0000313" key="14">
    <source>
        <dbReference type="Proteomes" id="UP001165740"/>
    </source>
</evidence>
<keyword evidence="3 10" id="KW-0812">Transmembrane</keyword>
<dbReference type="EnsemblMetazoa" id="BGLB029802-RA">
    <property type="protein sequence ID" value="BGLB029802-PA"/>
    <property type="gene ID" value="BGLB029802"/>
</dbReference>
<keyword evidence="5 10" id="KW-1133">Transmembrane helix</keyword>
<keyword evidence="4" id="KW-0653">Protein transport</keyword>
<dbReference type="InterPro" id="IPR042855">
    <property type="entry name" value="V_SNARE_CC"/>
</dbReference>
<dbReference type="VEuPathDB" id="VectorBase:BGLB029802"/>
<evidence type="ECO:0000256" key="8">
    <source>
        <dbReference type="PROSITE-ProRule" id="PRU00290"/>
    </source>
</evidence>
<protein>
    <submittedName>
        <fullName evidence="15">Vesicle-associated membrane protein 3-like isoform X2</fullName>
    </submittedName>
</protein>
<dbReference type="Proteomes" id="UP000076420">
    <property type="component" value="Unassembled WGS sequence"/>
</dbReference>
<evidence type="ECO:0000256" key="4">
    <source>
        <dbReference type="ARBA" id="ARBA00022927"/>
    </source>
</evidence>
<dbReference type="GeneID" id="106059671"/>
<dbReference type="PRINTS" id="PR00219">
    <property type="entry name" value="SYNAPTOBREVN"/>
</dbReference>
<dbReference type="Proteomes" id="UP001165740">
    <property type="component" value="Chromosome 5"/>
</dbReference>